<keyword evidence="1" id="KW-0472">Membrane</keyword>
<reference evidence="2 3" key="1">
    <citation type="submission" date="2018-06" db="EMBL/GenBank/DDBJ databases">
        <title>Genomic Encyclopedia of Archaeal and Bacterial Type Strains, Phase II (KMG-II): from individual species to whole genera.</title>
        <authorList>
            <person name="Goeker M."/>
        </authorList>
    </citation>
    <scope>NUCLEOTIDE SEQUENCE [LARGE SCALE GENOMIC DNA]</scope>
    <source>
        <strain evidence="2 3">DSM 24464</strain>
    </source>
</reference>
<dbReference type="EMBL" id="QLLO01000001">
    <property type="protein sequence ID" value="RAJ17995.1"/>
    <property type="molecule type" value="Genomic_DNA"/>
</dbReference>
<keyword evidence="1" id="KW-1133">Transmembrane helix</keyword>
<name>A0A327RNV4_9FLAO</name>
<comment type="caution">
    <text evidence="2">The sequence shown here is derived from an EMBL/GenBank/DDBJ whole genome shotgun (WGS) entry which is preliminary data.</text>
</comment>
<dbReference type="OrthoDB" id="1488726at2"/>
<organism evidence="2 3">
    <name type="scientific">Olleya aquimaris</name>
    <dbReference type="NCBI Taxonomy" id="639310"/>
    <lineage>
        <taxon>Bacteria</taxon>
        <taxon>Pseudomonadati</taxon>
        <taxon>Bacteroidota</taxon>
        <taxon>Flavobacteriia</taxon>
        <taxon>Flavobacteriales</taxon>
        <taxon>Flavobacteriaceae</taxon>
    </lineage>
</organism>
<sequence>MDNHIQYIDLINQYLNKELSNAEVLAFKNKLKTDAEFNTIYQEHLIVLEGIKRTQLKAEIAFAKNSYIQLKWIKIIGLISVVALVSILAYNLLLKTETTPDLEHENQNLIETNIDSIPTIDKVETLKQIDSSKKKFVVIKKIETQIIDKERTNAYGGITVIYDTIIIKNLGYFTKSEFDLKFPKYKSLKPINDTVVINEKTAYKSGKIEEKSPIITNTETKVSTIQDIPNKSLISFYNSVKKQPEIKTINNEKETTITFKEGTVLTIPAKCFIDTNGKLARGNINIEVTEYYQLSDMLLANLTTMSDDKQLETGGMLFVKANKKGKELRLKSGNSIRYKFSSNNSKKIDMQLFLGEENKDRVNWTLDKQVEPTTTTTEVHEVRFVEEEIVEVPINIIEEVPVFPGCDTGTNTEKKQCFDKALSKLISKNFNTSLAEDLNLTGKHKIRASFKIDTNGEVVDIQARAANTELANEAIRVLKLIPKLKPGIQRGKTVIVPYWLPINFTVAGSTKNNPSLITVKDKTSFEKKFEAQLNNRDSVNSTSTNVITAKSVSRYAFYGSKLGWINCDRFIRSNTNAIKFKLKIKDANGADVKMVFKSYNSILPSKRNNDNYDFGTVAVNEEVILVAIKMIDDKLFLGVKNATTKQISELQFDYKEVSLDELKTELQKLNSNFD</sequence>
<dbReference type="Gene3D" id="3.30.1150.10">
    <property type="match status" value="1"/>
</dbReference>
<protein>
    <submittedName>
        <fullName evidence="2">TonB-like protein</fullName>
    </submittedName>
</protein>
<dbReference type="RefSeq" id="WP_111658630.1">
    <property type="nucleotide sequence ID" value="NZ_QLLO01000001.1"/>
</dbReference>
<evidence type="ECO:0000313" key="2">
    <source>
        <dbReference type="EMBL" id="RAJ17995.1"/>
    </source>
</evidence>
<keyword evidence="1" id="KW-0812">Transmembrane</keyword>
<gene>
    <name evidence="2" type="ORF">LY08_00265</name>
</gene>
<proteinExistence type="predicted"/>
<dbReference type="AlphaFoldDB" id="A0A327RNV4"/>
<feature type="transmembrane region" description="Helical" evidence="1">
    <location>
        <begin position="72"/>
        <end position="93"/>
    </location>
</feature>
<evidence type="ECO:0000256" key="1">
    <source>
        <dbReference type="SAM" id="Phobius"/>
    </source>
</evidence>
<accession>A0A327RNV4</accession>
<evidence type="ECO:0000313" key="3">
    <source>
        <dbReference type="Proteomes" id="UP000248703"/>
    </source>
</evidence>
<keyword evidence="3" id="KW-1185">Reference proteome</keyword>
<dbReference type="Proteomes" id="UP000248703">
    <property type="component" value="Unassembled WGS sequence"/>
</dbReference>
<dbReference type="SUPFAM" id="SSF74653">
    <property type="entry name" value="TolA/TonB C-terminal domain"/>
    <property type="match status" value="1"/>
</dbReference>